<evidence type="ECO:0000313" key="1">
    <source>
        <dbReference type="EMBL" id="TPG60041.1"/>
    </source>
</evidence>
<proteinExistence type="predicted"/>
<comment type="caution">
    <text evidence="1">The sequence shown here is derived from an EMBL/GenBank/DDBJ whole genome shotgun (WGS) entry which is preliminary data.</text>
</comment>
<protein>
    <submittedName>
        <fullName evidence="1">Uncharacterized protein</fullName>
    </submittedName>
</protein>
<organism evidence="1 2">
    <name type="scientific">Ewingella americana</name>
    <dbReference type="NCBI Taxonomy" id="41202"/>
    <lineage>
        <taxon>Bacteria</taxon>
        <taxon>Pseudomonadati</taxon>
        <taxon>Pseudomonadota</taxon>
        <taxon>Gammaproteobacteria</taxon>
        <taxon>Enterobacterales</taxon>
        <taxon>Yersiniaceae</taxon>
        <taxon>Ewingella</taxon>
    </lineage>
</organism>
<sequence length="161" mass="18562">MPFLDYLDTRFIRRSVSGDFAKHYNEVRKSAGIFAITNDMVDTFGTSKTYIEDLVNTVKDPYTDFRFNNKLAYQFLVDNCPDLTFIDSRIKDLATAYAMYFGVKPVQTAINKLADKFLDDDLTILLARFGSYVSSETDDQYALIQITNLRHTYLTDLARKN</sequence>
<accession>A0A502GE78</accession>
<name>A0A502GE78_9GAMM</name>
<dbReference type="EMBL" id="RCZD01000008">
    <property type="protein sequence ID" value="TPG60041.1"/>
    <property type="molecule type" value="Genomic_DNA"/>
</dbReference>
<gene>
    <name evidence="1" type="ORF">EAH77_15855</name>
</gene>
<evidence type="ECO:0000313" key="2">
    <source>
        <dbReference type="Proteomes" id="UP000317663"/>
    </source>
</evidence>
<dbReference type="Proteomes" id="UP000317663">
    <property type="component" value="Unassembled WGS sequence"/>
</dbReference>
<dbReference type="AlphaFoldDB" id="A0A502GE78"/>
<dbReference type="RefSeq" id="WP_140473769.1">
    <property type="nucleotide sequence ID" value="NZ_RCZD01000008.1"/>
</dbReference>
<reference evidence="1 2" key="1">
    <citation type="journal article" date="2019" name="Environ. Microbiol.">
        <title>Species interactions and distinct microbial communities in high Arctic permafrost affected cryosols are associated with the CH4 and CO2 gas fluxes.</title>
        <authorList>
            <person name="Altshuler I."/>
            <person name="Hamel J."/>
            <person name="Turney S."/>
            <person name="Magnuson E."/>
            <person name="Levesque R."/>
            <person name="Greer C."/>
            <person name="Whyte L.G."/>
        </authorList>
    </citation>
    <scope>NUCLEOTIDE SEQUENCE [LARGE SCALE GENOMIC DNA]</scope>
    <source>
        <strain evidence="1 2">E4</strain>
    </source>
</reference>
<keyword evidence="2" id="KW-1185">Reference proteome</keyword>